<name>A0A834UHY5_VESPE</name>
<gene>
    <name evidence="1" type="ORF">H0235_001879</name>
</gene>
<accession>A0A834UHY5</accession>
<evidence type="ECO:0000313" key="1">
    <source>
        <dbReference type="EMBL" id="KAF7439488.1"/>
    </source>
</evidence>
<comment type="caution">
    <text evidence="1">The sequence shown here is derived from an EMBL/GenBank/DDBJ whole genome shotgun (WGS) entry which is preliminary data.</text>
</comment>
<evidence type="ECO:0000313" key="2">
    <source>
        <dbReference type="Proteomes" id="UP000600918"/>
    </source>
</evidence>
<dbReference type="AlphaFoldDB" id="A0A834UHY5"/>
<organism evidence="1 2">
    <name type="scientific">Vespula pensylvanica</name>
    <name type="common">Western yellow jacket</name>
    <name type="synonym">Wasp</name>
    <dbReference type="NCBI Taxonomy" id="30213"/>
    <lineage>
        <taxon>Eukaryota</taxon>
        <taxon>Metazoa</taxon>
        <taxon>Ecdysozoa</taxon>
        <taxon>Arthropoda</taxon>
        <taxon>Hexapoda</taxon>
        <taxon>Insecta</taxon>
        <taxon>Pterygota</taxon>
        <taxon>Neoptera</taxon>
        <taxon>Endopterygota</taxon>
        <taxon>Hymenoptera</taxon>
        <taxon>Apocrita</taxon>
        <taxon>Aculeata</taxon>
        <taxon>Vespoidea</taxon>
        <taxon>Vespidae</taxon>
        <taxon>Vespinae</taxon>
        <taxon>Vespula</taxon>
    </lineage>
</organism>
<proteinExistence type="predicted"/>
<protein>
    <submittedName>
        <fullName evidence="1">Uncharacterized protein</fullName>
    </submittedName>
</protein>
<reference evidence="1" key="1">
    <citation type="journal article" date="2020" name="G3 (Bethesda)">
        <title>High-Quality Assemblies for Three Invasive Social Wasps from the &lt;i&gt;Vespula&lt;/i&gt; Genus.</title>
        <authorList>
            <person name="Harrop T.W.R."/>
            <person name="Guhlin J."/>
            <person name="McLaughlin G.M."/>
            <person name="Permina E."/>
            <person name="Stockwell P."/>
            <person name="Gilligan J."/>
            <person name="Le Lec M.F."/>
            <person name="Gruber M.A.M."/>
            <person name="Quinn O."/>
            <person name="Lovegrove M."/>
            <person name="Duncan E.J."/>
            <person name="Remnant E.J."/>
            <person name="Van Eeckhoven J."/>
            <person name="Graham B."/>
            <person name="Knapp R.A."/>
            <person name="Langford K.W."/>
            <person name="Kronenberg Z."/>
            <person name="Press M.O."/>
            <person name="Eacker S.M."/>
            <person name="Wilson-Rankin E.E."/>
            <person name="Purcell J."/>
            <person name="Lester P.J."/>
            <person name="Dearden P.K."/>
        </authorList>
    </citation>
    <scope>NUCLEOTIDE SEQUENCE</scope>
    <source>
        <strain evidence="1">Volc-1</strain>
    </source>
</reference>
<keyword evidence="2" id="KW-1185">Reference proteome</keyword>
<dbReference type="EMBL" id="JACSDY010000001">
    <property type="protein sequence ID" value="KAF7439488.1"/>
    <property type="molecule type" value="Genomic_DNA"/>
</dbReference>
<sequence length="100" mass="11272">MEHLFWGEDTRDDSTLHKSTILAGDNNRGIKTLYPEQTIAPSLLPCYYHHHTTTITTTITIPPPPPPPPPLTAAAAATRLSGNDNVRLRHYQLNGKQWRY</sequence>
<dbReference type="Proteomes" id="UP000600918">
    <property type="component" value="Unassembled WGS sequence"/>
</dbReference>